<reference evidence="1 2" key="1">
    <citation type="submission" date="2020-01" db="EMBL/GenBank/DDBJ databases">
        <authorList>
            <consortium name="DOE Joint Genome Institute"/>
            <person name="Haridas S."/>
            <person name="Albert R."/>
            <person name="Binder M."/>
            <person name="Bloem J."/>
            <person name="Labutti K."/>
            <person name="Salamov A."/>
            <person name="Andreopoulos B."/>
            <person name="Baker S.E."/>
            <person name="Barry K."/>
            <person name="Bills G."/>
            <person name="Bluhm B.H."/>
            <person name="Cannon C."/>
            <person name="Castanera R."/>
            <person name="Culley D.E."/>
            <person name="Daum C."/>
            <person name="Ezra D."/>
            <person name="Gonzalez J.B."/>
            <person name="Henrissat B."/>
            <person name="Kuo A."/>
            <person name="Liang C."/>
            <person name="Lipzen A."/>
            <person name="Lutzoni F."/>
            <person name="Magnuson J."/>
            <person name="Mondo S."/>
            <person name="Nolan M."/>
            <person name="Ohm R."/>
            <person name="Pangilinan J."/>
            <person name="Park H.-J.H."/>
            <person name="Ramirez L."/>
            <person name="Alfaro M."/>
            <person name="Sun H."/>
            <person name="Tritt A."/>
            <person name="Yoshinaga Y."/>
            <person name="Zwiers L.-H.L."/>
            <person name="Turgeon B.G."/>
            <person name="Goodwin S.B."/>
            <person name="Spatafora J.W."/>
            <person name="Crous P.W."/>
            <person name="Grigoriev I.V."/>
        </authorList>
    </citation>
    <scope>NUCLEOTIDE SEQUENCE [LARGE SCALE GENOMIC DNA]</scope>
    <source>
        <strain evidence="1 2">CBS 611.86</strain>
    </source>
</reference>
<organism evidence="1 2">
    <name type="scientific">Massariosphaeria phaeospora</name>
    <dbReference type="NCBI Taxonomy" id="100035"/>
    <lineage>
        <taxon>Eukaryota</taxon>
        <taxon>Fungi</taxon>
        <taxon>Dikarya</taxon>
        <taxon>Ascomycota</taxon>
        <taxon>Pezizomycotina</taxon>
        <taxon>Dothideomycetes</taxon>
        <taxon>Pleosporomycetidae</taxon>
        <taxon>Pleosporales</taxon>
        <taxon>Pleosporales incertae sedis</taxon>
        <taxon>Massariosphaeria</taxon>
    </lineage>
</organism>
<proteinExistence type="predicted"/>
<dbReference type="AlphaFoldDB" id="A0A7C8MQD4"/>
<comment type="caution">
    <text evidence="1">The sequence shown here is derived from an EMBL/GenBank/DDBJ whole genome shotgun (WGS) entry which is preliminary data.</text>
</comment>
<evidence type="ECO:0000313" key="1">
    <source>
        <dbReference type="EMBL" id="KAF2872465.1"/>
    </source>
</evidence>
<name>A0A7C8MQD4_9PLEO</name>
<evidence type="ECO:0000313" key="2">
    <source>
        <dbReference type="Proteomes" id="UP000481861"/>
    </source>
</evidence>
<dbReference type="EMBL" id="JAADJZ010000009">
    <property type="protein sequence ID" value="KAF2872465.1"/>
    <property type="molecule type" value="Genomic_DNA"/>
</dbReference>
<protein>
    <submittedName>
        <fullName evidence="1">Uncharacterized protein</fullName>
    </submittedName>
</protein>
<accession>A0A7C8MQD4</accession>
<gene>
    <name evidence="1" type="ORF">BDV95DRAFT_385119</name>
</gene>
<keyword evidence="2" id="KW-1185">Reference proteome</keyword>
<dbReference type="Proteomes" id="UP000481861">
    <property type="component" value="Unassembled WGS sequence"/>
</dbReference>
<sequence length="151" mass="16693">MHVASSLGSSIEQIREVRPAQLIPKYLPIGRVARHTPATTVHSHIGPIPGMNSASHLSCSYSGLPGPNSIILRKEALSSESAWNRRKCRTIVAKAGPQETDGVGEIEDVVSQEAHIRYALLRRIRPRGQATYRMWCHVLPWHLTAAETHHA</sequence>